<keyword evidence="3" id="KW-0732">Signal</keyword>
<dbReference type="OrthoDB" id="10264738at2759"/>
<dbReference type="GO" id="GO:0005509">
    <property type="term" value="F:calcium ion binding"/>
    <property type="evidence" value="ECO:0007669"/>
    <property type="project" value="InterPro"/>
</dbReference>
<feature type="domain" description="Dystroglycan-type cadherin-like" evidence="4">
    <location>
        <begin position="135"/>
        <end position="239"/>
    </location>
</feature>
<dbReference type="InterPro" id="IPR013783">
    <property type="entry name" value="Ig-like_fold"/>
</dbReference>
<evidence type="ECO:0000256" key="2">
    <source>
        <dbReference type="SAM" id="Phobius"/>
    </source>
</evidence>
<dbReference type="EMBL" id="LGRB01000010">
    <property type="protein sequence ID" value="OCT50595.1"/>
    <property type="molecule type" value="Genomic_DNA"/>
</dbReference>
<dbReference type="SUPFAM" id="SSF49313">
    <property type="entry name" value="Cadherin-like"/>
    <property type="match status" value="3"/>
</dbReference>
<keyword evidence="2" id="KW-1133">Transmembrane helix</keyword>
<evidence type="ECO:0000313" key="6">
    <source>
        <dbReference type="Proteomes" id="UP000094526"/>
    </source>
</evidence>
<feature type="region of interest" description="Disordered" evidence="1">
    <location>
        <begin position="427"/>
        <end position="459"/>
    </location>
</feature>
<dbReference type="GO" id="GO:0016020">
    <property type="term" value="C:membrane"/>
    <property type="evidence" value="ECO:0007669"/>
    <property type="project" value="InterPro"/>
</dbReference>
<feature type="domain" description="Dystroglycan-type cadherin-like" evidence="4">
    <location>
        <begin position="333"/>
        <end position="425"/>
    </location>
</feature>
<feature type="region of interest" description="Disordered" evidence="1">
    <location>
        <begin position="819"/>
        <end position="942"/>
    </location>
</feature>
<feature type="compositionally biased region" description="Polar residues" evidence="1">
    <location>
        <begin position="427"/>
        <end position="445"/>
    </location>
</feature>
<feature type="region of interest" description="Disordered" evidence="1">
    <location>
        <begin position="497"/>
        <end position="521"/>
    </location>
</feature>
<feature type="region of interest" description="Disordered" evidence="1">
    <location>
        <begin position="697"/>
        <end position="721"/>
    </location>
</feature>
<proteinExistence type="predicted"/>
<evidence type="ECO:0000259" key="4">
    <source>
        <dbReference type="SMART" id="SM00736"/>
    </source>
</evidence>
<dbReference type="eggNOG" id="ENOG502QURR">
    <property type="taxonomic scope" value="Eukaryota"/>
</dbReference>
<feature type="compositionally biased region" description="Polar residues" evidence="1">
    <location>
        <begin position="841"/>
        <end position="855"/>
    </location>
</feature>
<feature type="compositionally biased region" description="Basic and acidic residues" evidence="1">
    <location>
        <begin position="897"/>
        <end position="928"/>
    </location>
</feature>
<gene>
    <name evidence="5" type="ORF">CLCR_06627</name>
</gene>
<dbReference type="Pfam" id="PF05345">
    <property type="entry name" value="He_PIG"/>
    <property type="match status" value="2"/>
</dbReference>
<dbReference type="VEuPathDB" id="FungiDB:G647_05420"/>
<feature type="chain" id="PRO_5008651031" description="Dystroglycan-type cadherin-like domain-containing protein" evidence="3">
    <location>
        <begin position="25"/>
        <end position="942"/>
    </location>
</feature>
<comment type="caution">
    <text evidence="5">The sequence shown here is derived from an EMBL/GenBank/DDBJ whole genome shotgun (WGS) entry which is preliminary data.</text>
</comment>
<dbReference type="STRING" id="86049.A0A1C1CQ28"/>
<dbReference type="SMART" id="SM00736">
    <property type="entry name" value="CADG"/>
    <property type="match status" value="3"/>
</dbReference>
<evidence type="ECO:0000313" key="5">
    <source>
        <dbReference type="EMBL" id="OCT50595.1"/>
    </source>
</evidence>
<organism evidence="5 6">
    <name type="scientific">Cladophialophora carrionii</name>
    <dbReference type="NCBI Taxonomy" id="86049"/>
    <lineage>
        <taxon>Eukaryota</taxon>
        <taxon>Fungi</taxon>
        <taxon>Dikarya</taxon>
        <taxon>Ascomycota</taxon>
        <taxon>Pezizomycotina</taxon>
        <taxon>Eurotiomycetes</taxon>
        <taxon>Chaetothyriomycetidae</taxon>
        <taxon>Chaetothyriales</taxon>
        <taxon>Herpotrichiellaceae</taxon>
        <taxon>Cladophialophora</taxon>
    </lineage>
</organism>
<evidence type="ECO:0000256" key="1">
    <source>
        <dbReference type="SAM" id="MobiDB-lite"/>
    </source>
</evidence>
<dbReference type="Proteomes" id="UP000094526">
    <property type="component" value="Unassembled WGS sequence"/>
</dbReference>
<reference evidence="6" key="1">
    <citation type="submission" date="2015-07" db="EMBL/GenBank/DDBJ databases">
        <authorList>
            <person name="Teixeira M.M."/>
            <person name="Souza R.C."/>
            <person name="Almeida L.G."/>
            <person name="Vicente V.A."/>
            <person name="de Hoog S."/>
            <person name="Bocca A.L."/>
            <person name="de Almeida S.R."/>
            <person name="Vasconcelos A.T."/>
            <person name="Felipe M.S."/>
        </authorList>
    </citation>
    <scope>NUCLEOTIDE SEQUENCE [LARGE SCALE GENOMIC DNA]</scope>
    <source>
        <strain evidence="6">KSF</strain>
    </source>
</reference>
<name>A0A1C1CQ28_9EURO</name>
<feature type="compositionally biased region" description="Polar residues" evidence="1">
    <location>
        <begin position="873"/>
        <end position="884"/>
    </location>
</feature>
<feature type="domain" description="Dystroglycan-type cadherin-like" evidence="4">
    <location>
        <begin position="27"/>
        <end position="124"/>
    </location>
</feature>
<feature type="compositionally biased region" description="Acidic residues" evidence="1">
    <location>
        <begin position="856"/>
        <end position="865"/>
    </location>
</feature>
<keyword evidence="6" id="KW-1185">Reference proteome</keyword>
<feature type="region of interest" description="Disordered" evidence="1">
    <location>
        <begin position="610"/>
        <end position="639"/>
    </location>
</feature>
<feature type="compositionally biased region" description="Polar residues" evidence="1">
    <location>
        <begin position="610"/>
        <end position="625"/>
    </location>
</feature>
<sequence length="942" mass="101276">MHLTGIRKPLLASYLLSALCLVTAAPQLAFPINSQVPPVAYVSEPYDFVFSEITFVTSAPQISYTITNRPKWLDLDSAARKFSGVPDADEVGAATFQLVASDSTGQTSTSVTFVVAESPELHIDAPTLPQLERNGPTSSPNSLLAHPGEPFDFSFGEDTFRGAAFATRYYAVSADDTPLPSWVHFDEDRLSFSGTTPALVSNLAGPQTYGLRLVASNVPGFAEAAIDFNIVISRRVFGFSTASQNITVSPDVPFQSASFRSFLSLDGQVVADNQVASIDADVPTWVSFDKSQLSLSGTPGISLNATITISVTDVYGDIARATVFLQSSADRSELLGTLAVVNVTAGEHFSYTLATPSFSHTSRATADLGDAQGWLNFDSLSRTLSGHVPLNLNTQTLDIRITLEDTTSTATGDVVLQVVQDTRATGVTATQVSKTQTLPQASVSSEDPVPATDSHNQKPNNRHTLRLILAIVFSVFGTSLVLLLLLCCLRRKKHSKRRVGKTSIEDSPGSGAGHGQRPAPRAALSTEILGLVNPQGPAPPRPPRLDLQWSNDMMGQPRHIGPLSQHRISQIFTNDRGPATVVATSSRAANTAEPGGTTDFAPAAASVKQTALSQGPLSPIVSRSSIAGRRSPNRLSSRLSQQIVQPAIVGLPDRRSGAGHGAGILLPPDATASRMSWRDTWTSNPSTDHRRTTLVLESFPAPPGDGSGSGKSPPRTKKPTPLLRVVSEDGDEAMSFEEQRQRWHTERARARLEGISRFSNGGSARMMGLVRTPWRARSKATETDEPSKSSSKPIVVGGRSYEHSWSQWSGVGPAARESLQVRSPPVSHILSRPVSRRRPSFASSGQFESVTSSDSLWEDEEDLGVEEPKQGFSRWQTDNSSQASPRLPFSPVPASRENSDRRSASNDTRAHTRVADGRQRVSVGERGRTRWSGSQSGSFRFV</sequence>
<feature type="compositionally biased region" description="Polar residues" evidence="1">
    <location>
        <begin position="931"/>
        <end position="942"/>
    </location>
</feature>
<feature type="compositionally biased region" description="Low complexity" evidence="1">
    <location>
        <begin position="629"/>
        <end position="639"/>
    </location>
</feature>
<keyword evidence="2" id="KW-0812">Transmembrane</keyword>
<dbReference type="InterPro" id="IPR015919">
    <property type="entry name" value="Cadherin-like_sf"/>
</dbReference>
<dbReference type="VEuPathDB" id="FungiDB:CLCR_06627"/>
<protein>
    <recommendedName>
        <fullName evidence="4">Dystroglycan-type cadherin-like domain-containing protein</fullName>
    </recommendedName>
</protein>
<dbReference type="InterPro" id="IPR006644">
    <property type="entry name" value="Cadg"/>
</dbReference>
<feature type="signal peptide" evidence="3">
    <location>
        <begin position="1"/>
        <end position="24"/>
    </location>
</feature>
<accession>A0A1C1CQ28</accession>
<evidence type="ECO:0000256" key="3">
    <source>
        <dbReference type="SAM" id="SignalP"/>
    </source>
</evidence>
<dbReference type="Gene3D" id="2.60.40.10">
    <property type="entry name" value="Immunoglobulins"/>
    <property type="match status" value="3"/>
</dbReference>
<keyword evidence="2" id="KW-0472">Membrane</keyword>
<feature type="transmembrane region" description="Helical" evidence="2">
    <location>
        <begin position="467"/>
        <end position="489"/>
    </location>
</feature>
<feature type="region of interest" description="Disordered" evidence="1">
    <location>
        <begin position="770"/>
        <end position="796"/>
    </location>
</feature>
<dbReference type="AlphaFoldDB" id="A0A1C1CQ28"/>